<evidence type="ECO:0000313" key="2">
    <source>
        <dbReference type="EMBL" id="CAD1570554.1"/>
    </source>
</evidence>
<feature type="region of interest" description="Disordered" evidence="1">
    <location>
        <begin position="28"/>
        <end position="49"/>
    </location>
</feature>
<proteinExistence type="predicted"/>
<dbReference type="AlphaFoldDB" id="A0A6V7L3S1"/>
<accession>A0A6V7L3S1</accession>
<dbReference type="EMBL" id="CADCXW020000332">
    <property type="protein sequence ID" value="CAD1570554.1"/>
    <property type="molecule type" value="Genomic_DNA"/>
</dbReference>
<name>A0A6V7L3S1_9HYME</name>
<gene>
    <name evidence="2" type="ORF">BBRV_LOCUS95276</name>
</gene>
<feature type="compositionally biased region" description="Polar residues" evidence="1">
    <location>
        <begin position="37"/>
        <end position="49"/>
    </location>
</feature>
<organism evidence="2">
    <name type="scientific">Bracon brevicornis</name>
    <dbReference type="NCBI Taxonomy" id="1563983"/>
    <lineage>
        <taxon>Eukaryota</taxon>
        <taxon>Metazoa</taxon>
        <taxon>Ecdysozoa</taxon>
        <taxon>Arthropoda</taxon>
        <taxon>Hexapoda</taxon>
        <taxon>Insecta</taxon>
        <taxon>Pterygota</taxon>
        <taxon>Neoptera</taxon>
        <taxon>Endopterygota</taxon>
        <taxon>Hymenoptera</taxon>
        <taxon>Apocrita</taxon>
        <taxon>Ichneumonoidea</taxon>
        <taxon>Braconidae</taxon>
        <taxon>Braconinae</taxon>
        <taxon>Bracon</taxon>
    </lineage>
</organism>
<evidence type="ECO:0000256" key="1">
    <source>
        <dbReference type="SAM" id="MobiDB-lite"/>
    </source>
</evidence>
<sequence>MRISLIETENTFIMEKLIKRQTESSNLLKAIKKPKSPTKTQLPYAPTSTVPSFTLPNVSTNTHQLANTPPQPPSHPMSAWNFNILWQLADQ</sequence>
<protein>
    <submittedName>
        <fullName evidence="2">Uncharacterized protein</fullName>
    </submittedName>
</protein>
<reference evidence="2" key="1">
    <citation type="submission" date="2020-07" db="EMBL/GenBank/DDBJ databases">
        <authorList>
            <person name="Ferguson B K."/>
        </authorList>
    </citation>
    <scope>NUCLEOTIDE SEQUENCE</scope>
    <source>
        <strain evidence="2">L06</strain>
    </source>
</reference>